<feature type="region of interest" description="Disordered" evidence="1">
    <location>
        <begin position="373"/>
        <end position="396"/>
    </location>
</feature>
<dbReference type="InterPro" id="IPR001623">
    <property type="entry name" value="DnaJ_domain"/>
</dbReference>
<accession>A0AAN6LN46</accession>
<comment type="caution">
    <text evidence="3">The sequence shown here is derived from an EMBL/GenBank/DDBJ whole genome shotgun (WGS) entry which is preliminary data.</text>
</comment>
<feature type="region of interest" description="Disordered" evidence="1">
    <location>
        <begin position="96"/>
        <end position="279"/>
    </location>
</feature>
<dbReference type="CDD" id="cd06257">
    <property type="entry name" value="DnaJ"/>
    <property type="match status" value="1"/>
</dbReference>
<dbReference type="PRINTS" id="PR00625">
    <property type="entry name" value="JDOMAIN"/>
</dbReference>
<dbReference type="Pfam" id="PF00226">
    <property type="entry name" value="DnaJ"/>
    <property type="match status" value="1"/>
</dbReference>
<feature type="compositionally biased region" description="Basic and acidic residues" evidence="1">
    <location>
        <begin position="126"/>
        <end position="144"/>
    </location>
</feature>
<feature type="region of interest" description="Disordered" evidence="1">
    <location>
        <begin position="306"/>
        <end position="327"/>
    </location>
</feature>
<evidence type="ECO:0000259" key="2">
    <source>
        <dbReference type="PROSITE" id="PS50076"/>
    </source>
</evidence>
<dbReference type="Gene3D" id="1.10.287.110">
    <property type="entry name" value="DnaJ domain"/>
    <property type="match status" value="1"/>
</dbReference>
<keyword evidence="4" id="KW-1185">Reference proteome</keyword>
<protein>
    <recommendedName>
        <fullName evidence="2">J domain-containing protein</fullName>
    </recommendedName>
</protein>
<dbReference type="PANTHER" id="PTHR24074">
    <property type="entry name" value="CO-CHAPERONE PROTEIN DJLA"/>
    <property type="match status" value="1"/>
</dbReference>
<feature type="compositionally biased region" description="Polar residues" evidence="1">
    <location>
        <begin position="214"/>
        <end position="226"/>
    </location>
</feature>
<dbReference type="SUPFAM" id="SSF46565">
    <property type="entry name" value="Chaperone J-domain"/>
    <property type="match status" value="1"/>
</dbReference>
<evidence type="ECO:0000313" key="4">
    <source>
        <dbReference type="Proteomes" id="UP001280581"/>
    </source>
</evidence>
<dbReference type="AlphaFoldDB" id="A0AAN6LN46"/>
<dbReference type="InterPro" id="IPR050817">
    <property type="entry name" value="DjlA_DnaK_co-chaperone"/>
</dbReference>
<evidence type="ECO:0000256" key="1">
    <source>
        <dbReference type="SAM" id="MobiDB-lite"/>
    </source>
</evidence>
<sequence length="396" mass="46046">MYPIGVRGLYGRRRGYYYPPAYVPIVPVSIVPIAVVQAPIVQTPIVQNTVIEHAQQPQAVQTKVIEQHVQHQPQTIVEEEVEHVYLQDPIPRVERRTIIHESSSTNQYKHKYSEKSSRGTSQKTKYIRDKPERSAYDSDDSRKSNEKRKSKMKYRDDEENRESRERSSNRNQRYRSRADSRSRSRSRSHDRHTESRKGSSRNKSPRRNDRHQSSTKQTKNASTNRQVHTHKDDNRAYRSDAHQTEHKVPKPTARMIEAAPKPPPKKEPRQPKTSNSFDPYKALGFQEKREKTDQADIEATFKALRRKWHPDRHMQASKEEQDKATQRMSEINQAYDIIGNPKRRAVYDRTGKTELWELDELVEREEKASVALVRPGKGGSGAGDKPKGLKNIFRKG</sequence>
<feature type="compositionally biased region" description="Basic and acidic residues" evidence="1">
    <location>
        <begin position="229"/>
        <end position="248"/>
    </location>
</feature>
<dbReference type="Proteomes" id="UP001280581">
    <property type="component" value="Unassembled WGS sequence"/>
</dbReference>
<proteinExistence type="predicted"/>
<organism evidence="3 4">
    <name type="scientific">Pseudopithomyces chartarum</name>
    <dbReference type="NCBI Taxonomy" id="1892770"/>
    <lineage>
        <taxon>Eukaryota</taxon>
        <taxon>Fungi</taxon>
        <taxon>Dikarya</taxon>
        <taxon>Ascomycota</taxon>
        <taxon>Pezizomycotina</taxon>
        <taxon>Dothideomycetes</taxon>
        <taxon>Pleosporomycetidae</taxon>
        <taxon>Pleosporales</taxon>
        <taxon>Massarineae</taxon>
        <taxon>Didymosphaeriaceae</taxon>
        <taxon>Pseudopithomyces</taxon>
    </lineage>
</organism>
<feature type="compositionally biased region" description="Basic and acidic residues" evidence="1">
    <location>
        <begin position="153"/>
        <end position="168"/>
    </location>
</feature>
<feature type="compositionally biased region" description="Basic and acidic residues" evidence="1">
    <location>
        <begin position="311"/>
        <end position="325"/>
    </location>
</feature>
<dbReference type="SMART" id="SM00271">
    <property type="entry name" value="DnaJ"/>
    <property type="match status" value="1"/>
</dbReference>
<dbReference type="EMBL" id="WVTA01000017">
    <property type="protein sequence ID" value="KAK3200967.1"/>
    <property type="molecule type" value="Genomic_DNA"/>
</dbReference>
<dbReference type="InterPro" id="IPR036869">
    <property type="entry name" value="J_dom_sf"/>
</dbReference>
<name>A0AAN6LN46_9PLEO</name>
<feature type="domain" description="J" evidence="2">
    <location>
        <begin position="278"/>
        <end position="351"/>
    </location>
</feature>
<evidence type="ECO:0000313" key="3">
    <source>
        <dbReference type="EMBL" id="KAK3200967.1"/>
    </source>
</evidence>
<dbReference type="PROSITE" id="PS50076">
    <property type="entry name" value="DNAJ_2"/>
    <property type="match status" value="1"/>
</dbReference>
<gene>
    <name evidence="3" type="ORF">GRF29_213g586786</name>
</gene>
<reference evidence="3 4" key="1">
    <citation type="submission" date="2021-02" db="EMBL/GenBank/DDBJ databases">
        <title>Genome assembly of Pseudopithomyces chartarum.</title>
        <authorList>
            <person name="Jauregui R."/>
            <person name="Singh J."/>
            <person name="Voisey C."/>
        </authorList>
    </citation>
    <scope>NUCLEOTIDE SEQUENCE [LARGE SCALE GENOMIC DNA]</scope>
    <source>
        <strain evidence="3 4">AGR01</strain>
    </source>
</reference>